<reference evidence="1 2" key="1">
    <citation type="submission" date="2019-06" db="EMBL/GenBank/DDBJ databases">
        <title>Sequencing the genomes of 1000 actinobacteria strains.</title>
        <authorList>
            <person name="Klenk H.-P."/>
        </authorList>
    </citation>
    <scope>NUCLEOTIDE SEQUENCE [LARGE SCALE GENOMIC DNA]</scope>
    <source>
        <strain evidence="1 2">DSM 44826</strain>
    </source>
</reference>
<name>A0A561S9U0_9ACTN</name>
<dbReference type="Proteomes" id="UP000317940">
    <property type="component" value="Unassembled WGS sequence"/>
</dbReference>
<dbReference type="EMBL" id="VIWT01000008">
    <property type="protein sequence ID" value="TWF71643.1"/>
    <property type="molecule type" value="Genomic_DNA"/>
</dbReference>
<comment type="caution">
    <text evidence="1">The sequence shown here is derived from an EMBL/GenBank/DDBJ whole genome shotgun (WGS) entry which is preliminary data.</text>
</comment>
<evidence type="ECO:0000313" key="1">
    <source>
        <dbReference type="EMBL" id="TWF71643.1"/>
    </source>
</evidence>
<organism evidence="1 2">
    <name type="scientific">Kitasatospora viridis</name>
    <dbReference type="NCBI Taxonomy" id="281105"/>
    <lineage>
        <taxon>Bacteria</taxon>
        <taxon>Bacillati</taxon>
        <taxon>Actinomycetota</taxon>
        <taxon>Actinomycetes</taxon>
        <taxon>Kitasatosporales</taxon>
        <taxon>Streptomycetaceae</taxon>
        <taxon>Kitasatospora</taxon>
    </lineage>
</organism>
<proteinExistence type="predicted"/>
<keyword evidence="2" id="KW-1185">Reference proteome</keyword>
<gene>
    <name evidence="1" type="ORF">FHX73_1814</name>
</gene>
<accession>A0A561S9U0</accession>
<dbReference type="OrthoDB" id="9824707at2"/>
<sequence length="212" mass="22801">MALASLGFTGGPQIVFRINPEQIDWGFQIHTSVTDTVGGRVVQITGATLSDLVIVGQLGEDRSQGRAAPGQSDHPGVSWRLAEKFVSQCRAIMQYQSRDATTTGRMHEPATFSYPARGWRWQVYLKAVQEVDGDGSIEHRTAKFAHGYQLTLFPVQAGSDVIVKAGSSQGGFQEAQAQAIASYIERISAGVGWRQSEFNGGILDSITKGGSG</sequence>
<evidence type="ECO:0000313" key="2">
    <source>
        <dbReference type="Proteomes" id="UP000317940"/>
    </source>
</evidence>
<dbReference type="AlphaFoldDB" id="A0A561S9U0"/>
<dbReference type="RefSeq" id="WP_145911446.1">
    <property type="nucleotide sequence ID" value="NZ_BAAAMZ010000022.1"/>
</dbReference>
<protein>
    <submittedName>
        <fullName evidence="1">Uncharacterized protein</fullName>
    </submittedName>
</protein>